<gene>
    <name evidence="2" type="ORF">BRADI_2g39097v3</name>
</gene>
<reference evidence="2" key="2">
    <citation type="submission" date="2017-06" db="EMBL/GenBank/DDBJ databases">
        <title>WGS assembly of Brachypodium distachyon.</title>
        <authorList>
            <consortium name="The International Brachypodium Initiative"/>
            <person name="Lucas S."/>
            <person name="Harmon-Smith M."/>
            <person name="Lail K."/>
            <person name="Tice H."/>
            <person name="Grimwood J."/>
            <person name="Bruce D."/>
            <person name="Barry K."/>
            <person name="Shu S."/>
            <person name="Lindquist E."/>
            <person name="Wang M."/>
            <person name="Pitluck S."/>
            <person name="Vogel J.P."/>
            <person name="Garvin D.F."/>
            <person name="Mockler T.C."/>
            <person name="Schmutz J."/>
            <person name="Rokhsar D."/>
            <person name="Bevan M.W."/>
        </authorList>
    </citation>
    <scope>NUCLEOTIDE SEQUENCE</scope>
    <source>
        <strain evidence="2">Bd21</strain>
    </source>
</reference>
<dbReference type="Gramene" id="PNT72084">
    <property type="protein sequence ID" value="PNT72084"/>
    <property type="gene ID" value="BRADI_2g39097v3"/>
</dbReference>
<reference evidence="2 3" key="1">
    <citation type="journal article" date="2010" name="Nature">
        <title>Genome sequencing and analysis of the model grass Brachypodium distachyon.</title>
        <authorList>
            <consortium name="International Brachypodium Initiative"/>
        </authorList>
    </citation>
    <scope>NUCLEOTIDE SEQUENCE [LARGE SCALE GENOMIC DNA]</scope>
    <source>
        <strain evidence="2 3">Bd21</strain>
    </source>
</reference>
<name>A0A2K2DCS9_BRADI</name>
<feature type="region of interest" description="Disordered" evidence="1">
    <location>
        <begin position="59"/>
        <end position="82"/>
    </location>
</feature>
<keyword evidence="4" id="KW-1185">Reference proteome</keyword>
<dbReference type="EMBL" id="CM000881">
    <property type="protein sequence ID" value="PNT72084.1"/>
    <property type="molecule type" value="Genomic_DNA"/>
</dbReference>
<dbReference type="Proteomes" id="UP000008810">
    <property type="component" value="Chromosome 2"/>
</dbReference>
<sequence length="82" mass="8873">MEHLPSLQQVGVWLWPEKAAGGTSNECEEADAAVRLAADAHPNRPTLAIYHHSCPFKSYEDEEEEHADSGVVTGPGSTEKVS</sequence>
<evidence type="ECO:0000313" key="3">
    <source>
        <dbReference type="EnsemblPlants" id="PNT72084"/>
    </source>
</evidence>
<dbReference type="EnsemblPlants" id="PNT72084">
    <property type="protein sequence ID" value="PNT72084"/>
    <property type="gene ID" value="BRADI_2g39097v3"/>
</dbReference>
<proteinExistence type="predicted"/>
<accession>A0A2K2DCS9</accession>
<protein>
    <submittedName>
        <fullName evidence="2 3">Uncharacterized protein</fullName>
    </submittedName>
</protein>
<evidence type="ECO:0000313" key="2">
    <source>
        <dbReference type="EMBL" id="PNT72084.1"/>
    </source>
</evidence>
<dbReference type="AlphaFoldDB" id="A0A2K2DCS9"/>
<organism evidence="2">
    <name type="scientific">Brachypodium distachyon</name>
    <name type="common">Purple false brome</name>
    <name type="synonym">Trachynia distachya</name>
    <dbReference type="NCBI Taxonomy" id="15368"/>
    <lineage>
        <taxon>Eukaryota</taxon>
        <taxon>Viridiplantae</taxon>
        <taxon>Streptophyta</taxon>
        <taxon>Embryophyta</taxon>
        <taxon>Tracheophyta</taxon>
        <taxon>Spermatophyta</taxon>
        <taxon>Magnoliopsida</taxon>
        <taxon>Liliopsida</taxon>
        <taxon>Poales</taxon>
        <taxon>Poaceae</taxon>
        <taxon>BOP clade</taxon>
        <taxon>Pooideae</taxon>
        <taxon>Stipodae</taxon>
        <taxon>Brachypodieae</taxon>
        <taxon>Brachypodium</taxon>
    </lineage>
</organism>
<reference evidence="3" key="3">
    <citation type="submission" date="2018-08" db="UniProtKB">
        <authorList>
            <consortium name="EnsemblPlants"/>
        </authorList>
    </citation>
    <scope>IDENTIFICATION</scope>
    <source>
        <strain evidence="3">cv. Bd21</strain>
    </source>
</reference>
<evidence type="ECO:0000256" key="1">
    <source>
        <dbReference type="SAM" id="MobiDB-lite"/>
    </source>
</evidence>
<dbReference type="InParanoid" id="A0A2K2DCS9"/>
<evidence type="ECO:0000313" key="4">
    <source>
        <dbReference type="Proteomes" id="UP000008810"/>
    </source>
</evidence>